<dbReference type="Gene3D" id="1.20.1250.20">
    <property type="entry name" value="MFS general substrate transporter like domains"/>
    <property type="match status" value="1"/>
</dbReference>
<keyword evidence="4 6" id="KW-1133">Transmembrane helix</keyword>
<dbReference type="AlphaFoldDB" id="A0A1M7DJT9"/>
<dbReference type="InterPro" id="IPR036259">
    <property type="entry name" value="MFS_trans_sf"/>
</dbReference>
<dbReference type="OrthoDB" id="622032at2"/>
<feature type="transmembrane region" description="Helical" evidence="6">
    <location>
        <begin position="52"/>
        <end position="70"/>
    </location>
</feature>
<name>A0A1M7DJT9_9FLAO</name>
<feature type="transmembrane region" description="Helical" evidence="6">
    <location>
        <begin position="171"/>
        <end position="191"/>
    </location>
</feature>
<evidence type="ECO:0008006" key="9">
    <source>
        <dbReference type="Google" id="ProtNLM"/>
    </source>
</evidence>
<dbReference type="Proteomes" id="UP000184260">
    <property type="component" value="Unassembled WGS sequence"/>
</dbReference>
<feature type="transmembrane region" description="Helical" evidence="6">
    <location>
        <begin position="339"/>
        <end position="360"/>
    </location>
</feature>
<feature type="transmembrane region" description="Helical" evidence="6">
    <location>
        <begin position="12"/>
        <end position="32"/>
    </location>
</feature>
<evidence type="ECO:0000256" key="2">
    <source>
        <dbReference type="ARBA" id="ARBA00022448"/>
    </source>
</evidence>
<sequence>MSNKSIFKSWVPNWASIAILFICLTHSMVLLGVYTSNLTYSASFLDVEIEDLQFSMCVTYGTFLTTILIETRLFQFFPTKKYFIVIYSLAALTFILTAYIENYALFIILRVAEGILMGLPVVPLRHFLISRFKSKNAVIIGFTVNYGALMLASPFIMNIAVWLLENYDWKYMAYGSALFQVMCVALIMITFEGHRFHRKIPLYQVDWASSILLLTAILSGAFFFVYGEKKYWFDSHQIISALVLSLITGGLFIFRQMMLKRPTFDLNVFRYANLRTGLVLSVFFYIARSTLNICHSTMFVIWNWEPSRVAHVQYLNVFGNVIGMFLAGLFLAKALSIRFIFIIGFSLFAVFHLWFTFLFVPDATLSDIAIPYVLQGVAVGVIFVPLVLFTVSAVPTPFAPFAGIVGVAGRFWGSMMGFAFIQNAGVYLQHTHYSKLIQSVTPESAETQMRIAQATESFISKGHTEDNAGQLALKKIASSVAKQSVLLSNMEIFTVVGYAMLVIVILLVINQHIKQTVDIFKNRIWGN</sequence>
<feature type="transmembrane region" description="Helical" evidence="6">
    <location>
        <begin position="203"/>
        <end position="226"/>
    </location>
</feature>
<protein>
    <recommendedName>
        <fullName evidence="9">Major Facilitator Superfamily protein</fullName>
    </recommendedName>
</protein>
<evidence type="ECO:0000256" key="1">
    <source>
        <dbReference type="ARBA" id="ARBA00004141"/>
    </source>
</evidence>
<keyword evidence="2" id="KW-0813">Transport</keyword>
<dbReference type="GO" id="GO:0016020">
    <property type="term" value="C:membrane"/>
    <property type="evidence" value="ECO:0007669"/>
    <property type="project" value="UniProtKB-SubCell"/>
</dbReference>
<reference evidence="8" key="1">
    <citation type="submission" date="2016-11" db="EMBL/GenBank/DDBJ databases">
        <authorList>
            <person name="Varghese N."/>
            <person name="Submissions S."/>
        </authorList>
    </citation>
    <scope>NUCLEOTIDE SEQUENCE [LARGE SCALE GENOMIC DNA]</scope>
    <source>
        <strain evidence="8">DSM 3661</strain>
    </source>
</reference>
<comment type="subcellular location">
    <subcellularLocation>
        <location evidence="1">Membrane</location>
        <topology evidence="1">Multi-pass membrane protein</topology>
    </subcellularLocation>
</comment>
<feature type="transmembrane region" description="Helical" evidence="6">
    <location>
        <begin position="314"/>
        <end position="332"/>
    </location>
</feature>
<accession>A0A1M7DJT9</accession>
<evidence type="ECO:0000256" key="6">
    <source>
        <dbReference type="SAM" id="Phobius"/>
    </source>
</evidence>
<keyword evidence="5 6" id="KW-0472">Membrane</keyword>
<dbReference type="EMBL" id="FRBU01000014">
    <property type="protein sequence ID" value="SHL79668.1"/>
    <property type="molecule type" value="Genomic_DNA"/>
</dbReference>
<feature type="transmembrane region" description="Helical" evidence="6">
    <location>
        <begin position="398"/>
        <end position="421"/>
    </location>
</feature>
<dbReference type="STRING" id="69322.SAMN05443669_10148"/>
<feature type="transmembrane region" description="Helical" evidence="6">
    <location>
        <begin position="372"/>
        <end position="391"/>
    </location>
</feature>
<keyword evidence="3 6" id="KW-0812">Transmembrane</keyword>
<feature type="transmembrane region" description="Helical" evidence="6">
    <location>
        <begin position="136"/>
        <end position="159"/>
    </location>
</feature>
<feature type="transmembrane region" description="Helical" evidence="6">
    <location>
        <begin position="106"/>
        <end position="124"/>
    </location>
</feature>
<dbReference type="RefSeq" id="WP_073353063.1">
    <property type="nucleotide sequence ID" value="NZ_FRBU01000014.1"/>
</dbReference>
<evidence type="ECO:0000313" key="8">
    <source>
        <dbReference type="Proteomes" id="UP000184260"/>
    </source>
</evidence>
<evidence type="ECO:0000256" key="5">
    <source>
        <dbReference type="ARBA" id="ARBA00023136"/>
    </source>
</evidence>
<feature type="transmembrane region" description="Helical" evidence="6">
    <location>
        <begin position="238"/>
        <end position="257"/>
    </location>
</feature>
<dbReference type="SUPFAM" id="SSF103473">
    <property type="entry name" value="MFS general substrate transporter"/>
    <property type="match status" value="1"/>
</dbReference>
<keyword evidence="8" id="KW-1185">Reference proteome</keyword>
<gene>
    <name evidence="7" type="ORF">SAMN05443669_10148</name>
</gene>
<evidence type="ECO:0000256" key="4">
    <source>
        <dbReference type="ARBA" id="ARBA00022989"/>
    </source>
</evidence>
<evidence type="ECO:0000256" key="3">
    <source>
        <dbReference type="ARBA" id="ARBA00022692"/>
    </source>
</evidence>
<feature type="transmembrane region" description="Helical" evidence="6">
    <location>
        <begin position="492"/>
        <end position="513"/>
    </location>
</feature>
<feature type="transmembrane region" description="Helical" evidence="6">
    <location>
        <begin position="82"/>
        <end position="100"/>
    </location>
</feature>
<feature type="transmembrane region" description="Helical" evidence="6">
    <location>
        <begin position="278"/>
        <end position="302"/>
    </location>
</feature>
<dbReference type="PANTHER" id="PTHR42718:SF9">
    <property type="entry name" value="MAJOR FACILITATOR SUPERFAMILY MULTIDRUG TRANSPORTER MFSC"/>
    <property type="match status" value="1"/>
</dbReference>
<evidence type="ECO:0000313" key="7">
    <source>
        <dbReference type="EMBL" id="SHL79668.1"/>
    </source>
</evidence>
<organism evidence="7 8">
    <name type="scientific">Flavobacterium xanthum</name>
    <dbReference type="NCBI Taxonomy" id="69322"/>
    <lineage>
        <taxon>Bacteria</taxon>
        <taxon>Pseudomonadati</taxon>
        <taxon>Bacteroidota</taxon>
        <taxon>Flavobacteriia</taxon>
        <taxon>Flavobacteriales</taxon>
        <taxon>Flavobacteriaceae</taxon>
        <taxon>Flavobacterium</taxon>
    </lineage>
</organism>
<proteinExistence type="predicted"/>
<dbReference type="PANTHER" id="PTHR42718">
    <property type="entry name" value="MAJOR FACILITATOR SUPERFAMILY MULTIDRUG TRANSPORTER MFSC"/>
    <property type="match status" value="1"/>
</dbReference>